<accession>A0A2G2YPQ2</accession>
<dbReference type="EMBL" id="AYRZ02000009">
    <property type="protein sequence ID" value="PHT71732.1"/>
    <property type="molecule type" value="Genomic_DNA"/>
</dbReference>
<reference evidence="3 4" key="2">
    <citation type="journal article" date="2017" name="Genome Biol.">
        <title>New reference genome sequences of hot pepper reveal the massive evolution of plant disease-resistance genes by retroduplication.</title>
        <authorList>
            <person name="Kim S."/>
            <person name="Park J."/>
            <person name="Yeom S.I."/>
            <person name="Kim Y.M."/>
            <person name="Seo E."/>
            <person name="Kim K.T."/>
            <person name="Kim M.S."/>
            <person name="Lee J.M."/>
            <person name="Cheong K."/>
            <person name="Shin H.S."/>
            <person name="Kim S.B."/>
            <person name="Han K."/>
            <person name="Lee J."/>
            <person name="Park M."/>
            <person name="Lee H.A."/>
            <person name="Lee H.Y."/>
            <person name="Lee Y."/>
            <person name="Oh S."/>
            <person name="Lee J.H."/>
            <person name="Choi E."/>
            <person name="Choi E."/>
            <person name="Lee S.E."/>
            <person name="Jeon J."/>
            <person name="Kim H."/>
            <person name="Choi G."/>
            <person name="Song H."/>
            <person name="Lee J."/>
            <person name="Lee S.C."/>
            <person name="Kwon J.K."/>
            <person name="Lee H.Y."/>
            <person name="Koo N."/>
            <person name="Hong Y."/>
            <person name="Kim R.W."/>
            <person name="Kang W.H."/>
            <person name="Huh J.H."/>
            <person name="Kang B.C."/>
            <person name="Yang T.J."/>
            <person name="Lee Y.H."/>
            <person name="Bennetzen J.L."/>
            <person name="Choi D."/>
        </authorList>
    </citation>
    <scope>NUCLEOTIDE SEQUENCE [LARGE SCALE GENOMIC DNA]</scope>
    <source>
        <strain evidence="4">cv. CM334</strain>
    </source>
</reference>
<name>A0A2G2YPQ2_CAPAN</name>
<dbReference type="InterPro" id="IPR052940">
    <property type="entry name" value="Carb_Esterase_6"/>
</dbReference>
<dbReference type="GO" id="GO:0016787">
    <property type="term" value="F:hydrolase activity"/>
    <property type="evidence" value="ECO:0007669"/>
    <property type="project" value="UniProtKB-KW"/>
</dbReference>
<dbReference type="Proteomes" id="UP000222542">
    <property type="component" value="Unassembled WGS sequence"/>
</dbReference>
<keyword evidence="1" id="KW-0378">Hydrolase</keyword>
<evidence type="ECO:0000313" key="3">
    <source>
        <dbReference type="EMBL" id="PHT71732.1"/>
    </source>
</evidence>
<evidence type="ECO:0000256" key="1">
    <source>
        <dbReference type="ARBA" id="ARBA00022801"/>
    </source>
</evidence>
<evidence type="ECO:0000313" key="4">
    <source>
        <dbReference type="Proteomes" id="UP000222542"/>
    </source>
</evidence>
<organism evidence="3 4">
    <name type="scientific">Capsicum annuum</name>
    <name type="common">Capsicum pepper</name>
    <dbReference type="NCBI Taxonomy" id="4072"/>
    <lineage>
        <taxon>Eukaryota</taxon>
        <taxon>Viridiplantae</taxon>
        <taxon>Streptophyta</taxon>
        <taxon>Embryophyta</taxon>
        <taxon>Tracheophyta</taxon>
        <taxon>Spermatophyta</taxon>
        <taxon>Magnoliopsida</taxon>
        <taxon>eudicotyledons</taxon>
        <taxon>Gunneridae</taxon>
        <taxon>Pentapetalae</taxon>
        <taxon>asterids</taxon>
        <taxon>lamiids</taxon>
        <taxon>Solanales</taxon>
        <taxon>Solanaceae</taxon>
        <taxon>Solanoideae</taxon>
        <taxon>Capsiceae</taxon>
        <taxon>Capsicum</taxon>
    </lineage>
</organism>
<dbReference type="InterPro" id="IPR036514">
    <property type="entry name" value="SGNH_hydro_sf"/>
</dbReference>
<dbReference type="STRING" id="4072.A0A2G2YPQ2"/>
<dbReference type="InterPro" id="IPR005181">
    <property type="entry name" value="SASA"/>
</dbReference>
<evidence type="ECO:0000259" key="2">
    <source>
        <dbReference type="Pfam" id="PF03629"/>
    </source>
</evidence>
<protein>
    <recommendedName>
        <fullName evidence="2">Sialate O-acetylesterase domain-containing protein</fullName>
    </recommendedName>
</protein>
<dbReference type="Pfam" id="PF03629">
    <property type="entry name" value="SASA"/>
    <property type="match status" value="1"/>
</dbReference>
<dbReference type="Gene3D" id="3.40.50.1110">
    <property type="entry name" value="SGNH hydrolase"/>
    <property type="match status" value="2"/>
</dbReference>
<reference evidence="3 4" key="1">
    <citation type="journal article" date="2014" name="Nat. Genet.">
        <title>Genome sequence of the hot pepper provides insights into the evolution of pungency in Capsicum species.</title>
        <authorList>
            <person name="Kim S."/>
            <person name="Park M."/>
            <person name="Yeom S.I."/>
            <person name="Kim Y.M."/>
            <person name="Lee J.M."/>
            <person name="Lee H.A."/>
            <person name="Seo E."/>
            <person name="Choi J."/>
            <person name="Cheong K."/>
            <person name="Kim K.T."/>
            <person name="Jung K."/>
            <person name="Lee G.W."/>
            <person name="Oh S.K."/>
            <person name="Bae C."/>
            <person name="Kim S.B."/>
            <person name="Lee H.Y."/>
            <person name="Kim S.Y."/>
            <person name="Kim M.S."/>
            <person name="Kang B.C."/>
            <person name="Jo Y.D."/>
            <person name="Yang H.B."/>
            <person name="Jeong H.J."/>
            <person name="Kang W.H."/>
            <person name="Kwon J.K."/>
            <person name="Shin C."/>
            <person name="Lim J.Y."/>
            <person name="Park J.H."/>
            <person name="Huh J.H."/>
            <person name="Kim J.S."/>
            <person name="Kim B.D."/>
            <person name="Cohen O."/>
            <person name="Paran I."/>
            <person name="Suh M.C."/>
            <person name="Lee S.B."/>
            <person name="Kim Y.K."/>
            <person name="Shin Y."/>
            <person name="Noh S.J."/>
            <person name="Park J."/>
            <person name="Seo Y.S."/>
            <person name="Kwon S.Y."/>
            <person name="Kim H.A."/>
            <person name="Park J.M."/>
            <person name="Kim H.J."/>
            <person name="Choi S.B."/>
            <person name="Bosland P.W."/>
            <person name="Reeves G."/>
            <person name="Jo S.H."/>
            <person name="Lee B.W."/>
            <person name="Cho H.T."/>
            <person name="Choi H.S."/>
            <person name="Lee M.S."/>
            <person name="Yu Y."/>
            <person name="Do Choi Y."/>
            <person name="Park B.S."/>
            <person name="van Deynze A."/>
            <person name="Ashrafi H."/>
            <person name="Hill T."/>
            <person name="Kim W.T."/>
            <person name="Pai H.S."/>
            <person name="Ahn H.K."/>
            <person name="Yeam I."/>
            <person name="Giovannoni J.J."/>
            <person name="Rose J.K."/>
            <person name="Sorensen I."/>
            <person name="Lee S.J."/>
            <person name="Kim R.W."/>
            <person name="Choi I.Y."/>
            <person name="Choi B.S."/>
            <person name="Lim J.S."/>
            <person name="Lee Y.H."/>
            <person name="Choi D."/>
        </authorList>
    </citation>
    <scope>NUCLEOTIDE SEQUENCE [LARGE SCALE GENOMIC DNA]</scope>
    <source>
        <strain evidence="4">cv. CM334</strain>
    </source>
</reference>
<dbReference type="PANTHER" id="PTHR31988">
    <property type="entry name" value="ESTERASE, PUTATIVE (DUF303)-RELATED"/>
    <property type="match status" value="1"/>
</dbReference>
<gene>
    <name evidence="3" type="ORF">T459_22517</name>
</gene>
<dbReference type="Gramene" id="PHT71732">
    <property type="protein sequence ID" value="PHT71732"/>
    <property type="gene ID" value="T459_22517"/>
</dbReference>
<keyword evidence="4" id="KW-1185">Reference proteome</keyword>
<comment type="caution">
    <text evidence="3">The sequence shown here is derived from an EMBL/GenBank/DDBJ whole genome shotgun (WGS) entry which is preliminary data.</text>
</comment>
<feature type="domain" description="Sialate O-acetylesterase" evidence="2">
    <location>
        <begin position="1"/>
        <end position="80"/>
    </location>
</feature>
<proteinExistence type="predicted"/>
<dbReference type="PANTHER" id="PTHR31988:SF17">
    <property type="entry name" value="SIALATE O-ACETYLESTERASE DOMAIN-CONTAINING PROTEIN"/>
    <property type="match status" value="1"/>
</dbReference>
<sequence>MSGRGGVVKDIFDGYIPQECQSNPSILRLTKGLSWEEAKEPIHQDIDFYAICGIGHGMSFVDSILKSDSKIGEIGLVALASKYGPYTEEIRQAQLGIQLQNVKTIDANGLKVGPDFVQLSTPSEVQLGQILAKAFLEFGSDPAHDSLEELFDMQKRNRNVSLTY</sequence>
<dbReference type="AlphaFoldDB" id="A0A2G2YPQ2"/>